<comment type="caution">
    <text evidence="2">The sequence shown here is derived from an EMBL/GenBank/DDBJ whole genome shotgun (WGS) entry which is preliminary data.</text>
</comment>
<dbReference type="GO" id="GO:0031297">
    <property type="term" value="P:replication fork processing"/>
    <property type="evidence" value="ECO:0007669"/>
    <property type="project" value="TreeGrafter"/>
</dbReference>
<dbReference type="GO" id="GO:0000793">
    <property type="term" value="C:condensed chromosome"/>
    <property type="evidence" value="ECO:0007669"/>
    <property type="project" value="TreeGrafter"/>
</dbReference>
<dbReference type="Pfam" id="PF01359">
    <property type="entry name" value="Transposase_1"/>
    <property type="match status" value="1"/>
</dbReference>
<dbReference type="InterPro" id="IPR036397">
    <property type="entry name" value="RNaseH_sf"/>
</dbReference>
<dbReference type="GO" id="GO:0015074">
    <property type="term" value="P:DNA integration"/>
    <property type="evidence" value="ECO:0007669"/>
    <property type="project" value="TreeGrafter"/>
</dbReference>
<dbReference type="GO" id="GO:0003697">
    <property type="term" value="F:single-stranded DNA binding"/>
    <property type="evidence" value="ECO:0007669"/>
    <property type="project" value="TreeGrafter"/>
</dbReference>
<name>A0A016VLA0_9BILA</name>
<dbReference type="OrthoDB" id="9970333at2759"/>
<reference evidence="3" key="1">
    <citation type="journal article" date="2015" name="Nat. Genet.">
        <title>The genome and transcriptome of the zoonotic hookworm Ancylostoma ceylanicum identify infection-specific gene families.</title>
        <authorList>
            <person name="Schwarz E.M."/>
            <person name="Hu Y."/>
            <person name="Antoshechkin I."/>
            <person name="Miller M.M."/>
            <person name="Sternberg P.W."/>
            <person name="Aroian R.V."/>
        </authorList>
    </citation>
    <scope>NUCLEOTIDE SEQUENCE</scope>
    <source>
        <strain evidence="3">HY135</strain>
    </source>
</reference>
<sequence>MDEQPLRAIVLYEHRRGTSARRTADNINAAFGSTVVSHATVSRWFQRLGSGDRSLQSRSTTGRPPELKDDDLRKALEERPTASTSELAQMLGRHHSTIADRLYALGYRRVMARWIPHELTDATRAARVSICQSLLLLPNRTDFLANVVTGDESWVRYHNDTRVAYWLPREEEPPAQPRPNPHARKALLCCFWDARGMLFWELLTANLIVSADVYSRQLRDLASAIRGKRRRRVEVHLLHDNARPHLASTTRRQLEELGWTTVPHPPYSPDLTPSDYHLFRSLKNFLAGQRFTNFQALQTAIGDFFERQNPEFWRRGIESLPDRWLKVVDTYGDYTVS</sequence>
<proteinExistence type="predicted"/>
<keyword evidence="3" id="KW-1185">Reference proteome</keyword>
<protein>
    <recommendedName>
        <fullName evidence="1">Mos1 transposase HTH domain-containing protein</fullName>
    </recommendedName>
</protein>
<dbReference type="STRING" id="53326.A0A016VLA0"/>
<dbReference type="GO" id="GO:0000014">
    <property type="term" value="F:single-stranded DNA endodeoxyribonuclease activity"/>
    <property type="evidence" value="ECO:0007669"/>
    <property type="project" value="TreeGrafter"/>
</dbReference>
<dbReference type="Proteomes" id="UP000024635">
    <property type="component" value="Unassembled WGS sequence"/>
</dbReference>
<dbReference type="GO" id="GO:0044547">
    <property type="term" value="F:DNA topoisomerase binding"/>
    <property type="evidence" value="ECO:0007669"/>
    <property type="project" value="TreeGrafter"/>
</dbReference>
<dbReference type="Gene3D" id="1.10.10.1450">
    <property type="match status" value="1"/>
</dbReference>
<dbReference type="GO" id="GO:0035861">
    <property type="term" value="C:site of double-strand break"/>
    <property type="evidence" value="ECO:0007669"/>
    <property type="project" value="TreeGrafter"/>
</dbReference>
<dbReference type="InterPro" id="IPR052709">
    <property type="entry name" value="Transposase-MT_Hybrid"/>
</dbReference>
<dbReference type="GO" id="GO:0044774">
    <property type="term" value="P:mitotic DNA integrity checkpoint signaling"/>
    <property type="evidence" value="ECO:0007669"/>
    <property type="project" value="TreeGrafter"/>
</dbReference>
<organism evidence="2 3">
    <name type="scientific">Ancylostoma ceylanicum</name>
    <dbReference type="NCBI Taxonomy" id="53326"/>
    <lineage>
        <taxon>Eukaryota</taxon>
        <taxon>Metazoa</taxon>
        <taxon>Ecdysozoa</taxon>
        <taxon>Nematoda</taxon>
        <taxon>Chromadorea</taxon>
        <taxon>Rhabditida</taxon>
        <taxon>Rhabditina</taxon>
        <taxon>Rhabditomorpha</taxon>
        <taxon>Strongyloidea</taxon>
        <taxon>Ancylostomatidae</taxon>
        <taxon>Ancylostomatinae</taxon>
        <taxon>Ancylostoma</taxon>
    </lineage>
</organism>
<dbReference type="InterPro" id="IPR041426">
    <property type="entry name" value="Mos1_HTH"/>
</dbReference>
<evidence type="ECO:0000313" key="2">
    <source>
        <dbReference type="EMBL" id="EYC28205.1"/>
    </source>
</evidence>
<evidence type="ECO:0000313" key="3">
    <source>
        <dbReference type="Proteomes" id="UP000024635"/>
    </source>
</evidence>
<dbReference type="AlphaFoldDB" id="A0A016VLA0"/>
<dbReference type="PANTHER" id="PTHR46060">
    <property type="entry name" value="MARINER MOS1 TRANSPOSASE-LIKE PROTEIN"/>
    <property type="match status" value="1"/>
</dbReference>
<dbReference type="PANTHER" id="PTHR46060:SF2">
    <property type="entry name" value="HISTONE-LYSINE N-METHYLTRANSFERASE SETMAR"/>
    <property type="match status" value="1"/>
</dbReference>
<dbReference type="GO" id="GO:0006303">
    <property type="term" value="P:double-strand break repair via nonhomologous end joining"/>
    <property type="evidence" value="ECO:0007669"/>
    <property type="project" value="TreeGrafter"/>
</dbReference>
<evidence type="ECO:0000259" key="1">
    <source>
        <dbReference type="Pfam" id="PF17906"/>
    </source>
</evidence>
<dbReference type="GO" id="GO:0003690">
    <property type="term" value="F:double-stranded DNA binding"/>
    <property type="evidence" value="ECO:0007669"/>
    <property type="project" value="TreeGrafter"/>
</dbReference>
<dbReference type="EMBL" id="JARK01001344">
    <property type="protein sequence ID" value="EYC28205.1"/>
    <property type="molecule type" value="Genomic_DNA"/>
</dbReference>
<dbReference type="Pfam" id="PF17906">
    <property type="entry name" value="HTH_48"/>
    <property type="match status" value="1"/>
</dbReference>
<dbReference type="GO" id="GO:0046975">
    <property type="term" value="F:histone H3K36 methyltransferase activity"/>
    <property type="evidence" value="ECO:0007669"/>
    <property type="project" value="TreeGrafter"/>
</dbReference>
<dbReference type="GO" id="GO:0000729">
    <property type="term" value="P:DNA double-strand break processing"/>
    <property type="evidence" value="ECO:0007669"/>
    <property type="project" value="TreeGrafter"/>
</dbReference>
<dbReference type="GO" id="GO:0005634">
    <property type="term" value="C:nucleus"/>
    <property type="evidence" value="ECO:0007669"/>
    <property type="project" value="TreeGrafter"/>
</dbReference>
<accession>A0A016VLA0</accession>
<feature type="domain" description="Mos1 transposase HTH" evidence="1">
    <location>
        <begin position="6"/>
        <end position="52"/>
    </location>
</feature>
<dbReference type="Gene3D" id="3.30.420.10">
    <property type="entry name" value="Ribonuclease H-like superfamily/Ribonuclease H"/>
    <property type="match status" value="1"/>
</dbReference>
<gene>
    <name evidence="2" type="primary">Acey_s0008.g4</name>
    <name evidence="2" type="ORF">Y032_0008g4</name>
</gene>
<dbReference type="InterPro" id="IPR001888">
    <property type="entry name" value="Transposase_1"/>
</dbReference>
<dbReference type="GO" id="GO:0042800">
    <property type="term" value="F:histone H3K4 methyltransferase activity"/>
    <property type="evidence" value="ECO:0007669"/>
    <property type="project" value="TreeGrafter"/>
</dbReference>